<evidence type="ECO:0000313" key="2">
    <source>
        <dbReference type="Proteomes" id="UP000492820"/>
    </source>
</evidence>
<dbReference type="WBParaSite" id="EgrG_001172500">
    <property type="protein sequence ID" value="EgrG_001172500"/>
    <property type="gene ID" value="EgrG_001172500"/>
</dbReference>
<reference evidence="1 2" key="1">
    <citation type="journal article" date="2013" name="Nature">
        <title>The genomes of four tapeworm species reveal adaptations to parasitism.</title>
        <authorList>
            <person name="Tsai I.J."/>
            <person name="Zarowiecki M."/>
            <person name="Holroyd N."/>
            <person name="Garciarrubio A."/>
            <person name="Sanchez-Flores A."/>
            <person name="Brooks K.L."/>
            <person name="Tracey A."/>
            <person name="Bobes R.J."/>
            <person name="Fragoso G."/>
            <person name="Sciutto E."/>
            <person name="Aslett M."/>
            <person name="Beasley H."/>
            <person name="Bennett H.M."/>
            <person name="Cai J."/>
            <person name="Camicia F."/>
            <person name="Clark R."/>
            <person name="Cucher M."/>
            <person name="De Silva N."/>
            <person name="Day T.A."/>
            <person name="Deplazes P."/>
            <person name="Estrada K."/>
            <person name="Fernandez C."/>
            <person name="Holland P.W."/>
            <person name="Hou J."/>
            <person name="Hu S."/>
            <person name="Huckvale T."/>
            <person name="Hung S.S."/>
            <person name="Kamenetzky L."/>
            <person name="Keane J.A."/>
            <person name="Kiss F."/>
            <person name="Koziol U."/>
            <person name="Lambert O."/>
            <person name="Liu K."/>
            <person name="Luo X."/>
            <person name="Luo Y."/>
            <person name="Macchiaroli N."/>
            <person name="Nichol S."/>
            <person name="Paps J."/>
            <person name="Parkinson J."/>
            <person name="Pouchkina-Stantcheva N."/>
            <person name="Riddiford N."/>
            <person name="Rosenzvit M."/>
            <person name="Salinas G."/>
            <person name="Wasmuth J.D."/>
            <person name="Zamanian M."/>
            <person name="Zheng Y."/>
            <person name="Cai X."/>
            <person name="Soberon X."/>
            <person name="Olson P.D."/>
            <person name="Laclette J.P."/>
            <person name="Brehm K."/>
            <person name="Berriman M."/>
            <person name="Garciarrubio A."/>
            <person name="Bobes R.J."/>
            <person name="Fragoso G."/>
            <person name="Sanchez-Flores A."/>
            <person name="Estrada K."/>
            <person name="Cevallos M.A."/>
            <person name="Morett E."/>
            <person name="Gonzalez V."/>
            <person name="Portillo T."/>
            <person name="Ochoa-Leyva A."/>
            <person name="Jose M.V."/>
            <person name="Sciutto E."/>
            <person name="Landa A."/>
            <person name="Jimenez L."/>
            <person name="Valdes V."/>
            <person name="Carrero J.C."/>
            <person name="Larralde C."/>
            <person name="Morales-Montor J."/>
            <person name="Limon-Lason J."/>
            <person name="Soberon X."/>
            <person name="Laclette J.P."/>
        </authorList>
    </citation>
    <scope>NUCLEOTIDE SEQUENCE [LARGE SCALE GENOMIC DNA]</scope>
</reference>
<reference evidence="3" key="3">
    <citation type="submission" date="2020-10" db="UniProtKB">
        <authorList>
            <consortium name="WormBaseParasite"/>
        </authorList>
    </citation>
    <scope>IDENTIFICATION</scope>
</reference>
<protein>
    <submittedName>
        <fullName evidence="3">Secreted protein</fullName>
    </submittedName>
</protein>
<dbReference type="EMBL" id="LK028587">
    <property type="protein sequence ID" value="CDS22568.1"/>
    <property type="molecule type" value="Genomic_DNA"/>
</dbReference>
<reference evidence="1" key="2">
    <citation type="submission" date="2014-06" db="EMBL/GenBank/DDBJ databases">
        <authorList>
            <person name="Aslett M."/>
        </authorList>
    </citation>
    <scope>NUCLEOTIDE SEQUENCE</scope>
</reference>
<name>A0A068WR05_ECHGR</name>
<dbReference type="AlphaFoldDB" id="A0A068WR05"/>
<evidence type="ECO:0000313" key="1">
    <source>
        <dbReference type="EMBL" id="CDS22568.1"/>
    </source>
</evidence>
<gene>
    <name evidence="1" type="ORF">EgrG_001172500</name>
</gene>
<proteinExistence type="predicted"/>
<sequence length="85" mass="9713">MWRYHLPLFLTPSLPPKSICNLPRCWKNERLCCCTNQQTIGNAVPQPIRSPARLYPRDLVSRQCDLMPAKSLLSTAYYAPPSNPL</sequence>
<dbReference type="Proteomes" id="UP000492820">
    <property type="component" value="Unassembled WGS sequence"/>
</dbReference>
<organism evidence="1">
    <name type="scientific">Echinococcus granulosus</name>
    <name type="common">Hydatid tapeworm</name>
    <dbReference type="NCBI Taxonomy" id="6210"/>
    <lineage>
        <taxon>Eukaryota</taxon>
        <taxon>Metazoa</taxon>
        <taxon>Spiralia</taxon>
        <taxon>Lophotrochozoa</taxon>
        <taxon>Platyhelminthes</taxon>
        <taxon>Cestoda</taxon>
        <taxon>Eucestoda</taxon>
        <taxon>Cyclophyllidea</taxon>
        <taxon>Taeniidae</taxon>
        <taxon>Echinococcus</taxon>
        <taxon>Echinococcus granulosus group</taxon>
    </lineage>
</organism>
<accession>A0A068WR05</accession>
<evidence type="ECO:0000313" key="3">
    <source>
        <dbReference type="WBParaSite" id="EgrG_001172500"/>
    </source>
</evidence>